<name>A0A0B7FLM1_THACB</name>
<keyword evidence="3" id="KW-1185">Reference proteome</keyword>
<feature type="region of interest" description="Disordered" evidence="1">
    <location>
        <begin position="182"/>
        <end position="202"/>
    </location>
</feature>
<proteinExistence type="predicted"/>
<evidence type="ECO:0000313" key="3">
    <source>
        <dbReference type="Proteomes" id="UP000059188"/>
    </source>
</evidence>
<dbReference type="EMBL" id="LN679126">
    <property type="protein sequence ID" value="CEL57057.1"/>
    <property type="molecule type" value="Genomic_DNA"/>
</dbReference>
<dbReference type="AlphaFoldDB" id="A0A0B7FLM1"/>
<dbReference type="Proteomes" id="UP000059188">
    <property type="component" value="Unassembled WGS sequence"/>
</dbReference>
<gene>
    <name evidence="2" type="ORF">RSOLAG1IB_08310</name>
</gene>
<dbReference type="STRING" id="1108050.A0A0B7FLM1"/>
<dbReference type="OrthoDB" id="3258408at2759"/>
<feature type="region of interest" description="Disordered" evidence="1">
    <location>
        <begin position="353"/>
        <end position="375"/>
    </location>
</feature>
<evidence type="ECO:0000256" key="1">
    <source>
        <dbReference type="SAM" id="MobiDB-lite"/>
    </source>
</evidence>
<evidence type="ECO:0000313" key="2">
    <source>
        <dbReference type="EMBL" id="CEL57057.1"/>
    </source>
</evidence>
<organism evidence="2 3">
    <name type="scientific">Thanatephorus cucumeris (strain AG1-IB / isolate 7/3/14)</name>
    <name type="common">Lettuce bottom rot fungus</name>
    <name type="synonym">Rhizoctonia solani</name>
    <dbReference type="NCBI Taxonomy" id="1108050"/>
    <lineage>
        <taxon>Eukaryota</taxon>
        <taxon>Fungi</taxon>
        <taxon>Dikarya</taxon>
        <taxon>Basidiomycota</taxon>
        <taxon>Agaricomycotina</taxon>
        <taxon>Agaricomycetes</taxon>
        <taxon>Cantharellales</taxon>
        <taxon>Ceratobasidiaceae</taxon>
        <taxon>Rhizoctonia</taxon>
        <taxon>Rhizoctonia solani AG-1</taxon>
    </lineage>
</organism>
<accession>A0A0B7FLM1</accession>
<reference evidence="2 3" key="1">
    <citation type="submission" date="2014-11" db="EMBL/GenBank/DDBJ databases">
        <authorList>
            <person name="Wibberg Daniel"/>
        </authorList>
    </citation>
    <scope>NUCLEOTIDE SEQUENCE [LARGE SCALE GENOMIC DNA]</scope>
    <source>
        <strain evidence="2">Rhizoctonia solani AG1-IB 7/3/14</strain>
    </source>
</reference>
<sequence length="402" mass="45953">MNIIVDRRPALSNGWQSHKDDSAAKFIVIRPDIEPKSPELFVSNNPCDGYNLTFDSLAEFEAWRKQEEEMYTIEFVRGDSHGSRSNPPRFKEHVKLVCARHSRRGRKQYVKKYPERVRKLPNRKIDGTGCPASICYKTYINTSIVRVMYHREHSHATGPENLPFTKKGRRILARRNHPVQRPLLEPCYSPSTSSGECPSPDTPRTMFPSQDSTYFASSVYDIQSEDVGYDQTQSQLLLEQPFYPQLDELRGSHIVVSKEVAPEAQPLVYTTNLDPASHHPSETSGSPNHGVHARWDRLAVLFRSVHEHAQSFEYPHDALGELEDILIRLYFGSNHMGEEFSRDQQNVGFDMIGRSPLGETRANRNEKQIQPDPTGNVYLPASELSKQEASHVWDRPSLGYSY</sequence>
<protein>
    <submittedName>
        <fullName evidence="2">Uncharacterized protein</fullName>
    </submittedName>
</protein>